<evidence type="ECO:0000256" key="4">
    <source>
        <dbReference type="ARBA" id="ARBA00022691"/>
    </source>
</evidence>
<dbReference type="PRINTS" id="PR00505">
    <property type="entry name" value="D12N6MTFRASE"/>
</dbReference>
<dbReference type="InterPro" id="IPR012327">
    <property type="entry name" value="MeTrfase_D12"/>
</dbReference>
<name>A0ABT2CPQ3_9ACTN</name>
<dbReference type="SUPFAM" id="SSF53335">
    <property type="entry name" value="S-adenosyl-L-methionine-dependent methyltransferases"/>
    <property type="match status" value="1"/>
</dbReference>
<proteinExistence type="predicted"/>
<dbReference type="Pfam" id="PF02086">
    <property type="entry name" value="MethyltransfD12"/>
    <property type="match status" value="1"/>
</dbReference>
<evidence type="ECO:0000256" key="2">
    <source>
        <dbReference type="ARBA" id="ARBA00022603"/>
    </source>
</evidence>
<sequence>MSVRYIGSKARVSGLIASLTGPPPSDAGVFVDGFSGTGAVASAVADLGWPVRINDHLTSSAITSAARLISRSAVPFASFGGYENALAELSEVEPFPGFIAREYSPVSAQHADVERRYFTEANASRLDAMRARITTWHEDGTISATEERLLIADLLAAANRVANIAGTYGCFLRNWSSTGLRELELQPRTLRSRPVEMDVHVGDVTQIPVRPEDVAYFDPPYTKRQYAAYYHILETIALGDEPEVSGVTGLRPWRHLASDFCYRKRALTALTSLVRNCIAGRVLLSYSSEGHISQDELEAALAPLGELTVHSLGEIGRYRPNDVAVRNADSVREYVFELRRPTQGVAVQPSLPLAVQGVA</sequence>
<keyword evidence="7" id="KW-1185">Reference proteome</keyword>
<gene>
    <name evidence="6" type="ORF">NX801_27115</name>
</gene>
<comment type="caution">
    <text evidence="6">The sequence shown here is derived from an EMBL/GenBank/DDBJ whole genome shotgun (WGS) entry which is preliminary data.</text>
</comment>
<organism evidence="6 7">
    <name type="scientific">Streptomyces pyxinae</name>
    <dbReference type="NCBI Taxonomy" id="2970734"/>
    <lineage>
        <taxon>Bacteria</taxon>
        <taxon>Bacillati</taxon>
        <taxon>Actinomycetota</taxon>
        <taxon>Actinomycetes</taxon>
        <taxon>Kitasatosporales</taxon>
        <taxon>Streptomycetaceae</taxon>
        <taxon>Streptomyces</taxon>
    </lineage>
</organism>
<evidence type="ECO:0000256" key="1">
    <source>
        <dbReference type="ARBA" id="ARBA00011900"/>
    </source>
</evidence>
<dbReference type="Proteomes" id="UP001431313">
    <property type="component" value="Unassembled WGS sequence"/>
</dbReference>
<keyword evidence="3" id="KW-0808">Transferase</keyword>
<reference evidence="6" key="1">
    <citation type="submission" date="2022-08" db="EMBL/GenBank/DDBJ databases">
        <authorList>
            <person name="Somphong A."/>
            <person name="Phongsopitanun W."/>
        </authorList>
    </citation>
    <scope>NUCLEOTIDE SEQUENCE</scope>
    <source>
        <strain evidence="6">LP05-1</strain>
    </source>
</reference>
<evidence type="ECO:0000313" key="7">
    <source>
        <dbReference type="Proteomes" id="UP001431313"/>
    </source>
</evidence>
<dbReference type="RefSeq" id="WP_258790581.1">
    <property type="nucleotide sequence ID" value="NZ_JANUGQ010000033.1"/>
</dbReference>
<dbReference type="InterPro" id="IPR029063">
    <property type="entry name" value="SAM-dependent_MTases_sf"/>
</dbReference>
<dbReference type="PROSITE" id="PS00092">
    <property type="entry name" value="N6_MTASE"/>
    <property type="match status" value="1"/>
</dbReference>
<keyword evidence="2 6" id="KW-0489">Methyltransferase</keyword>
<dbReference type="EC" id="2.1.1.72" evidence="1"/>
<evidence type="ECO:0000256" key="5">
    <source>
        <dbReference type="ARBA" id="ARBA00047942"/>
    </source>
</evidence>
<comment type="catalytic activity">
    <reaction evidence="5">
        <text>a 2'-deoxyadenosine in DNA + S-adenosyl-L-methionine = an N(6)-methyl-2'-deoxyadenosine in DNA + S-adenosyl-L-homocysteine + H(+)</text>
        <dbReference type="Rhea" id="RHEA:15197"/>
        <dbReference type="Rhea" id="RHEA-COMP:12418"/>
        <dbReference type="Rhea" id="RHEA-COMP:12419"/>
        <dbReference type="ChEBI" id="CHEBI:15378"/>
        <dbReference type="ChEBI" id="CHEBI:57856"/>
        <dbReference type="ChEBI" id="CHEBI:59789"/>
        <dbReference type="ChEBI" id="CHEBI:90615"/>
        <dbReference type="ChEBI" id="CHEBI:90616"/>
        <dbReference type="EC" id="2.1.1.72"/>
    </reaction>
</comment>
<evidence type="ECO:0000313" key="6">
    <source>
        <dbReference type="EMBL" id="MCS0639246.1"/>
    </source>
</evidence>
<protein>
    <recommendedName>
        <fullName evidence="1">site-specific DNA-methyltransferase (adenine-specific)</fullName>
        <ecNumber evidence="1">2.1.1.72</ecNumber>
    </recommendedName>
</protein>
<accession>A0ABT2CPQ3</accession>
<dbReference type="GO" id="GO:0032259">
    <property type="term" value="P:methylation"/>
    <property type="evidence" value="ECO:0007669"/>
    <property type="project" value="UniProtKB-KW"/>
</dbReference>
<dbReference type="EMBL" id="JANUGQ010000033">
    <property type="protein sequence ID" value="MCS0639246.1"/>
    <property type="molecule type" value="Genomic_DNA"/>
</dbReference>
<dbReference type="InterPro" id="IPR002052">
    <property type="entry name" value="DNA_methylase_N6_adenine_CS"/>
</dbReference>
<dbReference type="GO" id="GO:0008168">
    <property type="term" value="F:methyltransferase activity"/>
    <property type="evidence" value="ECO:0007669"/>
    <property type="project" value="UniProtKB-KW"/>
</dbReference>
<keyword evidence="4" id="KW-0949">S-adenosyl-L-methionine</keyword>
<evidence type="ECO:0000256" key="3">
    <source>
        <dbReference type="ARBA" id="ARBA00022679"/>
    </source>
</evidence>